<reference evidence="2 3" key="1">
    <citation type="submission" date="2020-01" db="EMBL/GenBank/DDBJ databases">
        <title>Polyphasic characterisation and genomic insights into a novel alkali tolerant bacterium VR-M41.</title>
        <authorList>
            <person name="Vemuluri V.R."/>
        </authorList>
    </citation>
    <scope>NUCLEOTIDE SEQUENCE [LARGE SCALE GENOMIC DNA]</scope>
    <source>
        <strain evidence="2 3">VR-M41</strain>
    </source>
</reference>
<keyword evidence="1" id="KW-0472">Membrane</keyword>
<name>A0ABX0F3Y3_9BACL</name>
<protein>
    <recommendedName>
        <fullName evidence="4">Tissue inhibitor of metalloproteinase</fullName>
    </recommendedName>
</protein>
<accession>A0ABX0F3Y3</accession>
<keyword evidence="1" id="KW-1133">Transmembrane helix</keyword>
<comment type="caution">
    <text evidence="2">The sequence shown here is derived from an EMBL/GenBank/DDBJ whole genome shotgun (WGS) entry which is preliminary data.</text>
</comment>
<evidence type="ECO:0000256" key="1">
    <source>
        <dbReference type="SAM" id="Phobius"/>
    </source>
</evidence>
<keyword evidence="3" id="KW-1185">Reference proteome</keyword>
<dbReference type="EMBL" id="JAAFGS010000003">
    <property type="protein sequence ID" value="NGZ75661.1"/>
    <property type="molecule type" value="Genomic_DNA"/>
</dbReference>
<dbReference type="Proteomes" id="UP000800303">
    <property type="component" value="Unassembled WGS sequence"/>
</dbReference>
<dbReference type="RefSeq" id="WP_166274080.1">
    <property type="nucleotide sequence ID" value="NZ_JAAFGS010000003.1"/>
</dbReference>
<dbReference type="InterPro" id="IPR008993">
    <property type="entry name" value="TIMP-like_OB-fold"/>
</dbReference>
<proteinExistence type="predicted"/>
<organism evidence="2 3">
    <name type="scientific">Saccharibacillus alkalitolerans</name>
    <dbReference type="NCBI Taxonomy" id="2705290"/>
    <lineage>
        <taxon>Bacteria</taxon>
        <taxon>Bacillati</taxon>
        <taxon>Bacillota</taxon>
        <taxon>Bacilli</taxon>
        <taxon>Bacillales</taxon>
        <taxon>Paenibacillaceae</taxon>
        <taxon>Saccharibacillus</taxon>
    </lineage>
</organism>
<dbReference type="SUPFAM" id="SSF50242">
    <property type="entry name" value="TIMP-like"/>
    <property type="match status" value="1"/>
</dbReference>
<evidence type="ECO:0000313" key="3">
    <source>
        <dbReference type="Proteomes" id="UP000800303"/>
    </source>
</evidence>
<evidence type="ECO:0008006" key="4">
    <source>
        <dbReference type="Google" id="ProtNLM"/>
    </source>
</evidence>
<dbReference type="Gene3D" id="2.40.50.120">
    <property type="match status" value="1"/>
</dbReference>
<evidence type="ECO:0000313" key="2">
    <source>
        <dbReference type="EMBL" id="NGZ75661.1"/>
    </source>
</evidence>
<keyword evidence="1" id="KW-0812">Transmembrane</keyword>
<gene>
    <name evidence="2" type="ORF">GYN08_10025</name>
</gene>
<sequence length="215" mass="23008">MGKRRRFCEGGRPGLNKPQSRAAALLALLLIATGVLAGLTASPKPAYACSCAFGSEGSEQIDFADLIFSGTVVKRQDSLPNLLGVRSSGDPVDYVFEVEGAWKGEVREKVTVSTAAGTDACGADFREDYRYIVLAKRSGDKLTTSLCSGNALYLAGTQPDILQKLGEPAEPSAGMSFGTWIRSYLWAVVLFAAATGFGIARLAVRRRRARRQPRA</sequence>
<feature type="transmembrane region" description="Helical" evidence="1">
    <location>
        <begin position="184"/>
        <end position="204"/>
    </location>
</feature>